<dbReference type="Gene3D" id="1.10.287.950">
    <property type="entry name" value="Methyl-accepting chemotaxis protein"/>
    <property type="match status" value="1"/>
</dbReference>
<proteinExistence type="predicted"/>
<dbReference type="PANTHER" id="PTHR33735">
    <property type="entry name" value="EXPRESSED PROTEIN"/>
    <property type="match status" value="1"/>
</dbReference>
<gene>
    <name evidence="2" type="ORF">FPE_LOCUS35017</name>
</gene>
<dbReference type="Proteomes" id="UP000834106">
    <property type="component" value="Chromosome 23"/>
</dbReference>
<reference evidence="2" key="1">
    <citation type="submission" date="2023-05" db="EMBL/GenBank/DDBJ databases">
        <authorList>
            <person name="Huff M."/>
        </authorList>
    </citation>
    <scope>NUCLEOTIDE SEQUENCE</scope>
</reference>
<keyword evidence="1" id="KW-0175">Coiled coil</keyword>
<evidence type="ECO:0000256" key="1">
    <source>
        <dbReference type="SAM" id="Coils"/>
    </source>
</evidence>
<name>A0AAD2ED96_9LAMI</name>
<accession>A0AAD2ED96</accession>
<keyword evidence="3" id="KW-1185">Reference proteome</keyword>
<dbReference type="PANTHER" id="PTHR33735:SF26">
    <property type="entry name" value="PTERIN-BINDING DOMAIN-CONTAINING PROTEIN"/>
    <property type="match status" value="1"/>
</dbReference>
<evidence type="ECO:0000313" key="2">
    <source>
        <dbReference type="EMBL" id="CAI9787587.1"/>
    </source>
</evidence>
<sequence>MASSCSCQGLLQPNFSKGFQPLGSHRLHYHPTTSNLKNGGSFLGDSNLKYIQTLRTNKGSKRRELVGEATPDPEVANHLLSFWPSDNPWFAGIAGFMVTVPFLAQRLLTLTKEVDLAAQTVEKIADAVEKVAEEVDKAAENIAESLPEGALKNVVHLVEDLAEETAKDAQKVEDLMDKIEEIDDKVEAYFSNQSKDNPSI</sequence>
<dbReference type="AlphaFoldDB" id="A0AAD2ED96"/>
<dbReference type="EMBL" id="OU503058">
    <property type="protein sequence ID" value="CAI9787587.1"/>
    <property type="molecule type" value="Genomic_DNA"/>
</dbReference>
<feature type="coiled-coil region" evidence="1">
    <location>
        <begin position="121"/>
        <end position="192"/>
    </location>
</feature>
<protein>
    <submittedName>
        <fullName evidence="2">Uncharacterized protein</fullName>
    </submittedName>
</protein>
<organism evidence="2 3">
    <name type="scientific">Fraxinus pennsylvanica</name>
    <dbReference type="NCBI Taxonomy" id="56036"/>
    <lineage>
        <taxon>Eukaryota</taxon>
        <taxon>Viridiplantae</taxon>
        <taxon>Streptophyta</taxon>
        <taxon>Embryophyta</taxon>
        <taxon>Tracheophyta</taxon>
        <taxon>Spermatophyta</taxon>
        <taxon>Magnoliopsida</taxon>
        <taxon>eudicotyledons</taxon>
        <taxon>Gunneridae</taxon>
        <taxon>Pentapetalae</taxon>
        <taxon>asterids</taxon>
        <taxon>lamiids</taxon>
        <taxon>Lamiales</taxon>
        <taxon>Oleaceae</taxon>
        <taxon>Oleeae</taxon>
        <taxon>Fraxinus</taxon>
    </lineage>
</organism>
<evidence type="ECO:0000313" key="3">
    <source>
        <dbReference type="Proteomes" id="UP000834106"/>
    </source>
</evidence>